<keyword evidence="1" id="KW-0812">Transmembrane</keyword>
<dbReference type="EMBL" id="OUUW01000007">
    <property type="protein sequence ID" value="SPP83337.1"/>
    <property type="molecule type" value="Genomic_DNA"/>
</dbReference>
<accession>A0A3B0JM50</accession>
<keyword evidence="4" id="KW-1185">Reference proteome</keyword>
<reference evidence="4" key="1">
    <citation type="submission" date="2018-01" db="EMBL/GenBank/DDBJ databases">
        <authorList>
            <person name="Alioto T."/>
            <person name="Alioto T."/>
        </authorList>
    </citation>
    <scope>NUCLEOTIDE SEQUENCE [LARGE SCALE GENOMIC DNA]</scope>
</reference>
<sequence length="157" mass="17119">MIIKMAFVALLSILCTFFAVVAAKVEISKCGGCHQVKSECPKVSGSGIFCASLSDRNNIQAYSHPNETANNGTLAACVPSYYEVTADITDWCCFWNPTIGCQQLAGSYYQQHSDWDETCELCLHSCECDAQSTAARSPLTSVLFLLCLTMLGIHWAL</sequence>
<evidence type="ECO:0000256" key="1">
    <source>
        <dbReference type="SAM" id="Phobius"/>
    </source>
</evidence>
<feature type="chain" id="PRO_5017295642" evidence="2">
    <location>
        <begin position="24"/>
        <end position="157"/>
    </location>
</feature>
<gene>
    <name evidence="3" type="ORF">DGUA_6G018177</name>
</gene>
<dbReference type="OMA" id="LDWCCLW"/>
<keyword evidence="1" id="KW-0472">Membrane</keyword>
<dbReference type="OrthoDB" id="7827013at2759"/>
<protein>
    <submittedName>
        <fullName evidence="3">Uncharacterized protein</fullName>
    </submittedName>
</protein>
<evidence type="ECO:0000256" key="2">
    <source>
        <dbReference type="SAM" id="SignalP"/>
    </source>
</evidence>
<proteinExistence type="predicted"/>
<dbReference type="Proteomes" id="UP000268350">
    <property type="component" value="Unassembled WGS sequence"/>
</dbReference>
<keyword evidence="2" id="KW-0732">Signal</keyword>
<keyword evidence="1" id="KW-1133">Transmembrane helix</keyword>
<dbReference type="STRING" id="7266.A0A3B0JM50"/>
<organism evidence="3 4">
    <name type="scientific">Drosophila guanche</name>
    <name type="common">Fruit fly</name>
    <dbReference type="NCBI Taxonomy" id="7266"/>
    <lineage>
        <taxon>Eukaryota</taxon>
        <taxon>Metazoa</taxon>
        <taxon>Ecdysozoa</taxon>
        <taxon>Arthropoda</taxon>
        <taxon>Hexapoda</taxon>
        <taxon>Insecta</taxon>
        <taxon>Pterygota</taxon>
        <taxon>Neoptera</taxon>
        <taxon>Endopterygota</taxon>
        <taxon>Diptera</taxon>
        <taxon>Brachycera</taxon>
        <taxon>Muscomorpha</taxon>
        <taxon>Ephydroidea</taxon>
        <taxon>Drosophilidae</taxon>
        <taxon>Drosophila</taxon>
        <taxon>Sophophora</taxon>
    </lineage>
</organism>
<evidence type="ECO:0000313" key="4">
    <source>
        <dbReference type="Proteomes" id="UP000268350"/>
    </source>
</evidence>
<evidence type="ECO:0000313" key="3">
    <source>
        <dbReference type="EMBL" id="SPP83337.1"/>
    </source>
</evidence>
<feature type="signal peptide" evidence="2">
    <location>
        <begin position="1"/>
        <end position="23"/>
    </location>
</feature>
<dbReference type="AlphaFoldDB" id="A0A3B0JM50"/>
<feature type="transmembrane region" description="Helical" evidence="1">
    <location>
        <begin position="138"/>
        <end position="156"/>
    </location>
</feature>
<name>A0A3B0JM50_DROGU</name>